<accession>A0ABV8NXQ4</accession>
<keyword evidence="1" id="KW-0805">Transcription regulation</keyword>
<dbReference type="InterPro" id="IPR011663">
    <property type="entry name" value="UTRA"/>
</dbReference>
<dbReference type="SMART" id="SM00866">
    <property type="entry name" value="UTRA"/>
    <property type="match status" value="1"/>
</dbReference>
<evidence type="ECO:0000256" key="2">
    <source>
        <dbReference type="ARBA" id="ARBA00023125"/>
    </source>
</evidence>
<dbReference type="PROSITE" id="PS50949">
    <property type="entry name" value="HTH_GNTR"/>
    <property type="match status" value="1"/>
</dbReference>
<evidence type="ECO:0000256" key="1">
    <source>
        <dbReference type="ARBA" id="ARBA00023015"/>
    </source>
</evidence>
<sequence>MPRQNPSPASANPAFSGESIQAGRSPLYISLAKALIQDIETGRYALNSLLPTEGEMAQRYGVSRHTVRQALRELKEQGLVLSRPGIGTRVRSRPEAPRFFSGINNISDLLQFVGTTEMHVISHQEIVADEESAAQLRCPPGLAWHRTDIVRKVPGRALPLCYLQAYVRPEFSGALRSAKIIRKPIYSLIETRYGLRIVEVVQEITAANLDSNMAHSLKAEDGQAALKISRYYFDKNGTIVEVGIGYYPSGRYTQSSKFRAGNDGS</sequence>
<keyword evidence="3" id="KW-0804">Transcription</keyword>
<evidence type="ECO:0000313" key="6">
    <source>
        <dbReference type="Proteomes" id="UP001595848"/>
    </source>
</evidence>
<dbReference type="PANTHER" id="PTHR44846">
    <property type="entry name" value="MANNOSYL-D-GLYCERATE TRANSPORT/METABOLISM SYSTEM REPRESSOR MNGR-RELATED"/>
    <property type="match status" value="1"/>
</dbReference>
<dbReference type="PANTHER" id="PTHR44846:SF1">
    <property type="entry name" value="MANNOSYL-D-GLYCERATE TRANSPORT_METABOLISM SYSTEM REPRESSOR MNGR-RELATED"/>
    <property type="match status" value="1"/>
</dbReference>
<name>A0ABV8NXQ4_9BURK</name>
<reference evidence="6" key="1">
    <citation type="journal article" date="2019" name="Int. J. Syst. Evol. Microbiol.">
        <title>The Global Catalogue of Microorganisms (GCM) 10K type strain sequencing project: providing services to taxonomists for standard genome sequencing and annotation.</title>
        <authorList>
            <consortium name="The Broad Institute Genomics Platform"/>
            <consortium name="The Broad Institute Genome Sequencing Center for Infectious Disease"/>
            <person name="Wu L."/>
            <person name="Ma J."/>
        </authorList>
    </citation>
    <scope>NUCLEOTIDE SEQUENCE [LARGE SCALE GENOMIC DNA]</scope>
    <source>
        <strain evidence="6">LMG 24813</strain>
    </source>
</reference>
<comment type="caution">
    <text evidence="5">The sequence shown here is derived from an EMBL/GenBank/DDBJ whole genome shotgun (WGS) entry which is preliminary data.</text>
</comment>
<dbReference type="SMART" id="SM00345">
    <property type="entry name" value="HTH_GNTR"/>
    <property type="match status" value="1"/>
</dbReference>
<keyword evidence="2" id="KW-0238">DNA-binding</keyword>
<organism evidence="5 6">
    <name type="scientific">Candidimonas humi</name>
    <dbReference type="NCBI Taxonomy" id="683355"/>
    <lineage>
        <taxon>Bacteria</taxon>
        <taxon>Pseudomonadati</taxon>
        <taxon>Pseudomonadota</taxon>
        <taxon>Betaproteobacteria</taxon>
        <taxon>Burkholderiales</taxon>
        <taxon>Alcaligenaceae</taxon>
        <taxon>Candidimonas</taxon>
    </lineage>
</organism>
<dbReference type="InterPro" id="IPR050679">
    <property type="entry name" value="Bact_HTH_transcr_reg"/>
</dbReference>
<gene>
    <name evidence="5" type="ORF">ACFOY1_08480</name>
</gene>
<keyword evidence="6" id="KW-1185">Reference proteome</keyword>
<dbReference type="Proteomes" id="UP001595848">
    <property type="component" value="Unassembled WGS sequence"/>
</dbReference>
<evidence type="ECO:0000256" key="3">
    <source>
        <dbReference type="ARBA" id="ARBA00023163"/>
    </source>
</evidence>
<evidence type="ECO:0000313" key="5">
    <source>
        <dbReference type="EMBL" id="MFC4200987.1"/>
    </source>
</evidence>
<feature type="domain" description="HTH gntR-type" evidence="4">
    <location>
        <begin position="25"/>
        <end position="93"/>
    </location>
</feature>
<protein>
    <submittedName>
        <fullName evidence="5">GntR family transcriptional regulator</fullName>
    </submittedName>
</protein>
<proteinExistence type="predicted"/>
<evidence type="ECO:0000259" key="4">
    <source>
        <dbReference type="PROSITE" id="PS50949"/>
    </source>
</evidence>
<dbReference type="InterPro" id="IPR000524">
    <property type="entry name" value="Tscrpt_reg_HTH_GntR"/>
</dbReference>
<dbReference type="Pfam" id="PF07702">
    <property type="entry name" value="UTRA"/>
    <property type="match status" value="1"/>
</dbReference>
<dbReference type="Pfam" id="PF00392">
    <property type="entry name" value="GntR"/>
    <property type="match status" value="1"/>
</dbReference>
<dbReference type="CDD" id="cd07377">
    <property type="entry name" value="WHTH_GntR"/>
    <property type="match status" value="1"/>
</dbReference>
<dbReference type="RefSeq" id="WP_217963661.1">
    <property type="nucleotide sequence ID" value="NZ_JAHTBN010000002.1"/>
</dbReference>
<dbReference type="EMBL" id="JBHSBV010000003">
    <property type="protein sequence ID" value="MFC4200987.1"/>
    <property type="molecule type" value="Genomic_DNA"/>
</dbReference>